<accession>A0A9X1V1E0</accession>
<feature type="chain" id="PRO_5040897313" evidence="1">
    <location>
        <begin position="23"/>
        <end position="154"/>
    </location>
</feature>
<dbReference type="EMBL" id="JAKVTV010000001">
    <property type="protein sequence ID" value="MCH4822080.1"/>
    <property type="molecule type" value="Genomic_DNA"/>
</dbReference>
<comment type="caution">
    <text evidence="2">The sequence shown here is derived from an EMBL/GenBank/DDBJ whole genome shotgun (WGS) entry which is preliminary data.</text>
</comment>
<evidence type="ECO:0000256" key="1">
    <source>
        <dbReference type="SAM" id="SignalP"/>
    </source>
</evidence>
<protein>
    <submittedName>
        <fullName evidence="2">Uncharacterized protein</fullName>
    </submittedName>
</protein>
<keyword evidence="1" id="KW-0732">Signal</keyword>
<organism evidence="2 3">
    <name type="scientific">Christiangramia lutea</name>
    <dbReference type="NCBI Taxonomy" id="1607951"/>
    <lineage>
        <taxon>Bacteria</taxon>
        <taxon>Pseudomonadati</taxon>
        <taxon>Bacteroidota</taxon>
        <taxon>Flavobacteriia</taxon>
        <taxon>Flavobacteriales</taxon>
        <taxon>Flavobacteriaceae</taxon>
        <taxon>Christiangramia</taxon>
    </lineage>
</organism>
<reference evidence="2" key="1">
    <citation type="submission" date="2022-03" db="EMBL/GenBank/DDBJ databases">
        <title>Gramella crocea sp. nov., isolated from activated sludge of a seafood processing plant.</title>
        <authorList>
            <person name="Zhang X."/>
        </authorList>
    </citation>
    <scope>NUCLEOTIDE SEQUENCE</scope>
    <source>
        <strain evidence="2">YJ019</strain>
    </source>
</reference>
<keyword evidence="3" id="KW-1185">Reference proteome</keyword>
<sequence length="154" mass="17748">MRIKTFFLLSLSFFLFSSVTYAQQIIELTILVETNTITQDNIPETCRFENQPEDTSILDYTTYVSIGDKVKWRIKRADDNKGSVKLVKYKHGTGPSFFNQDSIPEKNGKIEGTIVLGSENEVDKYAIEIMVKKKGENEWVNYIIDPKLQIKARE</sequence>
<gene>
    <name evidence="2" type="ORF">ML462_02755</name>
</gene>
<name>A0A9X1V1E0_9FLAO</name>
<dbReference type="AlphaFoldDB" id="A0A9X1V1E0"/>
<dbReference type="RefSeq" id="WP_240712198.1">
    <property type="nucleotide sequence ID" value="NZ_JAKVTV010000001.1"/>
</dbReference>
<evidence type="ECO:0000313" key="2">
    <source>
        <dbReference type="EMBL" id="MCH4822080.1"/>
    </source>
</evidence>
<feature type="signal peptide" evidence="1">
    <location>
        <begin position="1"/>
        <end position="22"/>
    </location>
</feature>
<evidence type="ECO:0000313" key="3">
    <source>
        <dbReference type="Proteomes" id="UP001139226"/>
    </source>
</evidence>
<dbReference type="Proteomes" id="UP001139226">
    <property type="component" value="Unassembled WGS sequence"/>
</dbReference>
<proteinExistence type="predicted"/>